<evidence type="ECO:0000256" key="2">
    <source>
        <dbReference type="ARBA" id="ARBA00023125"/>
    </source>
</evidence>
<feature type="region of interest" description="Disordered" evidence="5">
    <location>
        <begin position="1"/>
        <end position="33"/>
    </location>
</feature>
<dbReference type="PANTHER" id="PTHR30055:SF238">
    <property type="entry name" value="MYCOFACTOCIN BIOSYNTHESIS TRANSCRIPTIONAL REGULATOR MFTR-RELATED"/>
    <property type="match status" value="1"/>
</dbReference>
<dbReference type="InterPro" id="IPR036271">
    <property type="entry name" value="Tet_transcr_reg_TetR-rel_C_sf"/>
</dbReference>
<feature type="region of interest" description="Disordered" evidence="5">
    <location>
        <begin position="102"/>
        <end position="129"/>
    </location>
</feature>
<dbReference type="InterPro" id="IPR001647">
    <property type="entry name" value="HTH_TetR"/>
</dbReference>
<reference evidence="8" key="1">
    <citation type="journal article" date="2019" name="Int. J. Syst. Evol. Microbiol.">
        <title>The Global Catalogue of Microorganisms (GCM) 10K type strain sequencing project: providing services to taxonomists for standard genome sequencing and annotation.</title>
        <authorList>
            <consortium name="The Broad Institute Genomics Platform"/>
            <consortium name="The Broad Institute Genome Sequencing Center for Infectious Disease"/>
            <person name="Wu L."/>
            <person name="Ma J."/>
        </authorList>
    </citation>
    <scope>NUCLEOTIDE SEQUENCE [LARGE SCALE GENOMIC DNA]</scope>
    <source>
        <strain evidence="8">JCM 3115</strain>
    </source>
</reference>
<keyword evidence="3" id="KW-0804">Transcription</keyword>
<keyword evidence="8" id="KW-1185">Reference proteome</keyword>
<feature type="compositionally biased region" description="Basic and acidic residues" evidence="5">
    <location>
        <begin position="111"/>
        <end position="123"/>
    </location>
</feature>
<protein>
    <submittedName>
        <fullName evidence="7">TetR family transcriptional regulator</fullName>
    </submittedName>
</protein>
<feature type="compositionally biased region" description="Pro residues" evidence="5">
    <location>
        <begin position="14"/>
        <end position="23"/>
    </location>
</feature>
<dbReference type="PRINTS" id="PR00455">
    <property type="entry name" value="HTHTETR"/>
</dbReference>
<dbReference type="InterPro" id="IPR041490">
    <property type="entry name" value="KstR2_TetR_C"/>
</dbReference>
<comment type="caution">
    <text evidence="7">The sequence shown here is derived from an EMBL/GenBank/DDBJ whole genome shotgun (WGS) entry which is preliminary data.</text>
</comment>
<keyword evidence="2 4" id="KW-0238">DNA-binding</keyword>
<organism evidence="7 8">
    <name type="scientific">Streptosporangium pseudovulgare</name>
    <dbReference type="NCBI Taxonomy" id="35765"/>
    <lineage>
        <taxon>Bacteria</taxon>
        <taxon>Bacillati</taxon>
        <taxon>Actinomycetota</taxon>
        <taxon>Actinomycetes</taxon>
        <taxon>Streptosporangiales</taxon>
        <taxon>Streptosporangiaceae</taxon>
        <taxon>Streptosporangium</taxon>
    </lineage>
</organism>
<keyword evidence="1" id="KW-0805">Transcription regulation</keyword>
<accession>A0ABQ2QLN5</accession>
<evidence type="ECO:0000313" key="8">
    <source>
        <dbReference type="Proteomes" id="UP000611554"/>
    </source>
</evidence>
<dbReference type="SUPFAM" id="SSF46689">
    <property type="entry name" value="Homeodomain-like"/>
    <property type="match status" value="1"/>
</dbReference>
<proteinExistence type="predicted"/>
<name>A0ABQ2QLN5_9ACTN</name>
<evidence type="ECO:0000256" key="5">
    <source>
        <dbReference type="SAM" id="MobiDB-lite"/>
    </source>
</evidence>
<dbReference type="Proteomes" id="UP000611554">
    <property type="component" value="Unassembled WGS sequence"/>
</dbReference>
<evidence type="ECO:0000256" key="4">
    <source>
        <dbReference type="PROSITE-ProRule" id="PRU00335"/>
    </source>
</evidence>
<evidence type="ECO:0000259" key="6">
    <source>
        <dbReference type="PROSITE" id="PS50977"/>
    </source>
</evidence>
<feature type="DNA-binding region" description="H-T-H motif" evidence="4">
    <location>
        <begin position="57"/>
        <end position="76"/>
    </location>
</feature>
<evidence type="ECO:0000256" key="1">
    <source>
        <dbReference type="ARBA" id="ARBA00023015"/>
    </source>
</evidence>
<dbReference type="InterPro" id="IPR009057">
    <property type="entry name" value="Homeodomain-like_sf"/>
</dbReference>
<sequence length="246" mass="25700">MTEISRSGAAPRQDAPPPAPAPPRATAKTGGRRAETRLKLFTAAVEVIAEQGYSAATVEAIAERAGVAKGTVFYNFGSKEALFAAMLDHGIGHLAAALAEAASGGPGPAVPERDAGRTGRDGADGPAAPGGGTALDALDAVVMAQLRFFEEYGAFARVLLAEMWRTAWQDAVARLRDQVLGVYAGVLRRAVAEGLVREGLDVETAATAVFGMVVTVSIERRALHPDRPLEELHATLADLLHRRVTG</sequence>
<dbReference type="RefSeq" id="WP_189245829.1">
    <property type="nucleotide sequence ID" value="NZ_BMQJ01000003.1"/>
</dbReference>
<dbReference type="PROSITE" id="PS50977">
    <property type="entry name" value="HTH_TETR_2"/>
    <property type="match status" value="1"/>
</dbReference>
<dbReference type="Pfam" id="PF17932">
    <property type="entry name" value="TetR_C_24"/>
    <property type="match status" value="1"/>
</dbReference>
<dbReference type="Pfam" id="PF00440">
    <property type="entry name" value="TetR_N"/>
    <property type="match status" value="1"/>
</dbReference>
<feature type="domain" description="HTH tetR-type" evidence="6">
    <location>
        <begin position="34"/>
        <end position="94"/>
    </location>
</feature>
<dbReference type="EMBL" id="BMQJ01000003">
    <property type="protein sequence ID" value="GGP87513.1"/>
    <property type="molecule type" value="Genomic_DNA"/>
</dbReference>
<dbReference type="Gene3D" id="1.10.357.10">
    <property type="entry name" value="Tetracycline Repressor, domain 2"/>
    <property type="match status" value="2"/>
</dbReference>
<evidence type="ECO:0000313" key="7">
    <source>
        <dbReference type="EMBL" id="GGP87513.1"/>
    </source>
</evidence>
<gene>
    <name evidence="7" type="ORF">GCM10010140_16090</name>
</gene>
<dbReference type="InterPro" id="IPR050109">
    <property type="entry name" value="HTH-type_TetR-like_transc_reg"/>
</dbReference>
<evidence type="ECO:0000256" key="3">
    <source>
        <dbReference type="ARBA" id="ARBA00023163"/>
    </source>
</evidence>
<dbReference type="SUPFAM" id="SSF48498">
    <property type="entry name" value="Tetracyclin repressor-like, C-terminal domain"/>
    <property type="match status" value="1"/>
</dbReference>
<dbReference type="PANTHER" id="PTHR30055">
    <property type="entry name" value="HTH-TYPE TRANSCRIPTIONAL REGULATOR RUTR"/>
    <property type="match status" value="1"/>
</dbReference>